<dbReference type="CDD" id="cd00093">
    <property type="entry name" value="HTH_XRE"/>
    <property type="match status" value="1"/>
</dbReference>
<dbReference type="EMBL" id="JACGBJ010000004">
    <property type="protein sequence ID" value="MBA5801812.1"/>
    <property type="molecule type" value="Genomic_DNA"/>
</dbReference>
<protein>
    <submittedName>
        <fullName evidence="2">Helix-turn-helix transcriptional regulator</fullName>
    </submittedName>
</protein>
<keyword evidence="3" id="KW-1185">Reference proteome</keyword>
<organism evidence="2 3">
    <name type="scientific">Rhizobium changzhiense</name>
    <dbReference type="NCBI Taxonomy" id="2692317"/>
    <lineage>
        <taxon>Bacteria</taxon>
        <taxon>Pseudomonadati</taxon>
        <taxon>Pseudomonadota</taxon>
        <taxon>Alphaproteobacteria</taxon>
        <taxon>Hyphomicrobiales</taxon>
        <taxon>Rhizobiaceae</taxon>
        <taxon>Rhizobium/Agrobacterium group</taxon>
        <taxon>Rhizobium</taxon>
    </lineage>
</organism>
<gene>
    <name evidence="2" type="ORF">HX902_09185</name>
</gene>
<dbReference type="Pfam" id="PF01381">
    <property type="entry name" value="HTH_3"/>
    <property type="match status" value="1"/>
</dbReference>
<sequence length="79" mass="8612">MLPIQCKMARTALGIGVRELAEMAMVSPDTVSRLERGETLRQRTVEDIKATLEERGVIFLADGETTDGGPGVRLRRGNA</sequence>
<dbReference type="InterPro" id="IPR001387">
    <property type="entry name" value="Cro/C1-type_HTH"/>
</dbReference>
<dbReference type="SUPFAM" id="SSF47413">
    <property type="entry name" value="lambda repressor-like DNA-binding domains"/>
    <property type="match status" value="1"/>
</dbReference>
<evidence type="ECO:0000259" key="1">
    <source>
        <dbReference type="Pfam" id="PF01381"/>
    </source>
</evidence>
<dbReference type="Gene3D" id="1.10.260.40">
    <property type="entry name" value="lambda repressor-like DNA-binding domains"/>
    <property type="match status" value="1"/>
</dbReference>
<name>A0ABR6A5E5_9HYPH</name>
<proteinExistence type="predicted"/>
<dbReference type="Proteomes" id="UP000539787">
    <property type="component" value="Unassembled WGS sequence"/>
</dbReference>
<feature type="domain" description="HTH cro/C1-type" evidence="1">
    <location>
        <begin position="7"/>
        <end position="48"/>
    </location>
</feature>
<evidence type="ECO:0000313" key="2">
    <source>
        <dbReference type="EMBL" id="MBA5801812.1"/>
    </source>
</evidence>
<accession>A0ABR6A5E5</accession>
<evidence type="ECO:0000313" key="3">
    <source>
        <dbReference type="Proteomes" id="UP000539787"/>
    </source>
</evidence>
<comment type="caution">
    <text evidence="2">The sequence shown here is derived from an EMBL/GenBank/DDBJ whole genome shotgun (WGS) entry which is preliminary data.</text>
</comment>
<dbReference type="InterPro" id="IPR010982">
    <property type="entry name" value="Lambda_DNA-bd_dom_sf"/>
</dbReference>
<reference evidence="2 3" key="1">
    <citation type="submission" date="2020-07" db="EMBL/GenBank/DDBJ databases">
        <authorList>
            <person name="Sun Q."/>
        </authorList>
    </citation>
    <scope>NUCLEOTIDE SEQUENCE [LARGE SCALE GENOMIC DNA]</scope>
    <source>
        <strain evidence="2 3">WYCCWR 11317</strain>
    </source>
</reference>